<organism evidence="4 5">
    <name type="scientific">Giardia intestinalis</name>
    <name type="common">Giardia lamblia</name>
    <dbReference type="NCBI Taxonomy" id="5741"/>
    <lineage>
        <taxon>Eukaryota</taxon>
        <taxon>Metamonada</taxon>
        <taxon>Diplomonadida</taxon>
        <taxon>Hexamitidae</taxon>
        <taxon>Giardiinae</taxon>
        <taxon>Giardia</taxon>
    </lineage>
</organism>
<keyword evidence="2" id="KW-0496">Mitochondrion</keyword>
<comment type="similarity">
    <text evidence="1 2">Belongs to the NifU family.</text>
</comment>
<evidence type="ECO:0000256" key="2">
    <source>
        <dbReference type="RuleBase" id="RU362089"/>
    </source>
</evidence>
<comment type="caution">
    <text evidence="4">The sequence shown here is derived from an EMBL/GenBank/DDBJ whole genome shotgun (WGS) entry which is preliminary data.</text>
</comment>
<dbReference type="Gene3D" id="3.90.1010.10">
    <property type="match status" value="1"/>
</dbReference>
<keyword evidence="2" id="KW-0411">Iron-sulfur</keyword>
<dbReference type="GO" id="GO:0016226">
    <property type="term" value="P:iron-sulfur cluster assembly"/>
    <property type="evidence" value="ECO:0007669"/>
    <property type="project" value="UniProtKB-UniRule"/>
</dbReference>
<name>V6TAE1_GIAIN</name>
<keyword evidence="2" id="KW-0001">2Fe-2S</keyword>
<dbReference type="GO" id="GO:0005759">
    <property type="term" value="C:mitochondrial matrix"/>
    <property type="evidence" value="ECO:0007669"/>
    <property type="project" value="UniProtKB-SubCell"/>
</dbReference>
<dbReference type="Proteomes" id="UP000018320">
    <property type="component" value="Unassembled WGS sequence"/>
</dbReference>
<accession>V6TAE1</accession>
<reference evidence="5" key="1">
    <citation type="submission" date="2012-02" db="EMBL/GenBank/DDBJ databases">
        <title>Genome sequencing of Giardia lamblia Genotypes A2 and B isolates (DH and GS) and comparative analysis with the genomes of Genotypes A1 and E (WB and Pig).</title>
        <authorList>
            <person name="Adam R."/>
            <person name="Dahlstrom E."/>
            <person name="Martens C."/>
            <person name="Bruno D."/>
            <person name="Barbian K."/>
            <person name="Porcella S.F."/>
            <person name="Nash T."/>
        </authorList>
    </citation>
    <scope>NUCLEOTIDE SEQUENCE</scope>
    <source>
        <strain evidence="5">DH</strain>
    </source>
</reference>
<dbReference type="VEuPathDB" id="GiardiaDB:GL50803_0015196"/>
<dbReference type="VEuPathDB" id="GiardiaDB:QR46_3137"/>
<sequence length="217" mass="23670">MILCQMTSDAADMKWEDFPSLVWSDYSQEYVQAFTRNGAYPTSNSWFITSAINSNLMTSLQLSSTSLLQSVARFLTKKTSSDEVYSELAMQHYRTPVNIGTLDDDDEHVGSGLVGAPACGDVMRLQIKVGDDGKISEAKFKTFGCGAAIASSSYATSLLQGKSLEEASQIKNTDISDKLGLPPVKLHCSVLAEDAIRQAIDDYKRKRGSKIQVSKSS</sequence>
<gene>
    <name evidence="4" type="ORF">DHA2_15196</name>
</gene>
<dbReference type="VEuPathDB" id="GiardiaDB:GL50581_3674"/>
<reference evidence="4 5" key="2">
    <citation type="journal article" date="2013" name="Genome Biol. Evol.">
        <title>Genome sequencing of Giardia lamblia genotypes A2 and B isolates (DH and GS) and comparative analysis with the genomes of genotypes A1 and E (WB and Pig).</title>
        <authorList>
            <person name="Adam R.D."/>
            <person name="Dahlstrom E.W."/>
            <person name="Martens C.A."/>
            <person name="Bruno D.P."/>
            <person name="Barbian K.D."/>
            <person name="Ricklefs S.M."/>
            <person name="Hernandez M.M."/>
            <person name="Narla N.P."/>
            <person name="Patel R.B."/>
            <person name="Porcella S.F."/>
            <person name="Nash T.E."/>
        </authorList>
    </citation>
    <scope>NUCLEOTIDE SEQUENCE [LARGE SCALE GENOMIC DNA]</scope>
    <source>
        <strain evidence="4 5">DH</strain>
    </source>
</reference>
<dbReference type="Pfam" id="PF01592">
    <property type="entry name" value="NifU_N"/>
    <property type="match status" value="1"/>
</dbReference>
<proteinExistence type="inferred from homology"/>
<dbReference type="GO" id="GO:0005506">
    <property type="term" value="F:iron ion binding"/>
    <property type="evidence" value="ECO:0007669"/>
    <property type="project" value="UniProtKB-UniRule"/>
</dbReference>
<dbReference type="EMBL" id="AHGT01000066">
    <property type="protein sequence ID" value="ESU35858.1"/>
    <property type="molecule type" value="Genomic_DNA"/>
</dbReference>
<dbReference type="InterPro" id="IPR011339">
    <property type="entry name" value="ISCU"/>
</dbReference>
<comment type="cofactor">
    <cofactor evidence="2">
        <name>[2Fe-2S] cluster</name>
        <dbReference type="ChEBI" id="CHEBI:190135"/>
    </cofactor>
</comment>
<evidence type="ECO:0000313" key="5">
    <source>
        <dbReference type="Proteomes" id="UP000018320"/>
    </source>
</evidence>
<dbReference type="AlphaFoldDB" id="V6TAE1"/>
<keyword evidence="2" id="KW-0809">Transit peptide</keyword>
<evidence type="ECO:0000259" key="3">
    <source>
        <dbReference type="Pfam" id="PF01592"/>
    </source>
</evidence>
<keyword evidence="2" id="KW-0479">Metal-binding</keyword>
<dbReference type="GO" id="GO:0051537">
    <property type="term" value="F:2 iron, 2 sulfur cluster binding"/>
    <property type="evidence" value="ECO:0007669"/>
    <property type="project" value="UniProtKB-KW"/>
</dbReference>
<evidence type="ECO:0000256" key="1">
    <source>
        <dbReference type="ARBA" id="ARBA00006420"/>
    </source>
</evidence>
<protein>
    <recommendedName>
        <fullName evidence="2">Iron-sulfur cluster assembly protein</fullName>
    </recommendedName>
</protein>
<comment type="subcellular location">
    <subcellularLocation>
        <location evidence="2">Mitochondrion matrix</location>
    </subcellularLocation>
</comment>
<comment type="function">
    <text evidence="2">Scaffold protein for the de novo synthesis of iron-sulfur (Fe-S) clusters within mitochondria, which is required for maturation of both mitochondrial and cytoplasmic [2Fe-2S] and [4Fe-4S] proteins.</text>
</comment>
<dbReference type="InterPro" id="IPR002871">
    <property type="entry name" value="NIF_FeS_clus_asmbl_NifU_N"/>
</dbReference>
<dbReference type="CDD" id="cd06664">
    <property type="entry name" value="IscU_like"/>
    <property type="match status" value="1"/>
</dbReference>
<dbReference type="FunFam" id="3.90.1010.10:FF:000013">
    <property type="entry name" value="Iron-sulfur cluster assembly enzyme ISCU, mitochondrial"/>
    <property type="match status" value="1"/>
</dbReference>
<evidence type="ECO:0000313" key="4">
    <source>
        <dbReference type="EMBL" id="ESU35858.1"/>
    </source>
</evidence>
<dbReference type="PANTHER" id="PTHR10093">
    <property type="entry name" value="IRON-SULFUR CLUSTER ASSEMBLY ENZYME NIFU HOMOLOG"/>
    <property type="match status" value="1"/>
</dbReference>
<dbReference type="SUPFAM" id="SSF82649">
    <property type="entry name" value="SufE/NifU"/>
    <property type="match status" value="1"/>
</dbReference>
<keyword evidence="2" id="KW-0408">Iron</keyword>
<dbReference type="NCBIfam" id="TIGR01999">
    <property type="entry name" value="iscU"/>
    <property type="match status" value="1"/>
</dbReference>
<feature type="domain" description="NIF system FeS cluster assembly NifU N-terminal" evidence="3">
    <location>
        <begin position="85"/>
        <end position="208"/>
    </location>
</feature>
<dbReference type="VEuPathDB" id="GiardiaDB:DHA2_15196"/>